<dbReference type="Gene3D" id="1.10.10.60">
    <property type="entry name" value="Homeodomain-like"/>
    <property type="match status" value="2"/>
</dbReference>
<gene>
    <name evidence="6" type="ORF">ISS97_19430</name>
</gene>
<dbReference type="InterPro" id="IPR050204">
    <property type="entry name" value="AraC_XylS_family_regulators"/>
</dbReference>
<dbReference type="PANTHER" id="PTHR46796:SF15">
    <property type="entry name" value="BLL1074 PROTEIN"/>
    <property type="match status" value="1"/>
</dbReference>
<keyword evidence="7" id="KW-1185">Reference proteome</keyword>
<sequence length="279" mass="29927">MNQALDVLDSRRAASQQPVRRYDGSMTDEPSHSASLCYRTYAANSSIASHIHATPSLTVVLGGGYEETIGGRVAVQDCRSALICPEGLPHAQRFGADGARKIIVTPAADLLDYLVTTLPFRAAPAARSTPIRELAARIDAERRTNDAFSRGAIAGLIWQVAAEMGRDLAGASVPTSVIVRRACAVIDAVQGQVISVAALCRVIDCHPATLTRAFRRELGCTPGEYQRRSRVQKAADMLKATRLPIAQVAADCGFCDQAHLARSFHAVLGCSPSEYRKRA</sequence>
<name>A0ABW8KCK8_9GAMM</name>
<feature type="domain" description="HTH araC/xylS-type" evidence="5">
    <location>
        <begin position="180"/>
        <end position="278"/>
    </location>
</feature>
<evidence type="ECO:0000256" key="1">
    <source>
        <dbReference type="ARBA" id="ARBA00023015"/>
    </source>
</evidence>
<comment type="caution">
    <text evidence="6">The sequence shown here is derived from an EMBL/GenBank/DDBJ whole genome shotgun (WGS) entry which is preliminary data.</text>
</comment>
<organism evidence="6 7">
    <name type="scientific">Dyella koreensis</name>
    <dbReference type="NCBI Taxonomy" id="311235"/>
    <lineage>
        <taxon>Bacteria</taxon>
        <taxon>Pseudomonadati</taxon>
        <taxon>Pseudomonadota</taxon>
        <taxon>Gammaproteobacteria</taxon>
        <taxon>Lysobacterales</taxon>
        <taxon>Rhodanobacteraceae</taxon>
        <taxon>Dyella</taxon>
    </lineage>
</organism>
<evidence type="ECO:0000259" key="5">
    <source>
        <dbReference type="PROSITE" id="PS01124"/>
    </source>
</evidence>
<evidence type="ECO:0000313" key="6">
    <source>
        <dbReference type="EMBL" id="MFK2919443.1"/>
    </source>
</evidence>
<dbReference type="SMART" id="SM00342">
    <property type="entry name" value="HTH_ARAC"/>
    <property type="match status" value="1"/>
</dbReference>
<keyword evidence="1" id="KW-0805">Transcription regulation</keyword>
<dbReference type="EMBL" id="JADIKD010000012">
    <property type="protein sequence ID" value="MFK2919443.1"/>
    <property type="molecule type" value="Genomic_DNA"/>
</dbReference>
<dbReference type="SUPFAM" id="SSF51182">
    <property type="entry name" value="RmlC-like cupins"/>
    <property type="match status" value="1"/>
</dbReference>
<evidence type="ECO:0000256" key="4">
    <source>
        <dbReference type="SAM" id="MobiDB-lite"/>
    </source>
</evidence>
<dbReference type="Proteomes" id="UP001620408">
    <property type="component" value="Unassembled WGS sequence"/>
</dbReference>
<dbReference type="InterPro" id="IPR009057">
    <property type="entry name" value="Homeodomain-like_sf"/>
</dbReference>
<protein>
    <submittedName>
        <fullName evidence="6">Helix-turn-helix transcriptional regulator</fullName>
    </submittedName>
</protein>
<dbReference type="RefSeq" id="WP_379984519.1">
    <property type="nucleotide sequence ID" value="NZ_JADIKD010000012.1"/>
</dbReference>
<dbReference type="InterPro" id="IPR011051">
    <property type="entry name" value="RmlC_Cupin_sf"/>
</dbReference>
<dbReference type="Pfam" id="PF12833">
    <property type="entry name" value="HTH_18"/>
    <property type="match status" value="1"/>
</dbReference>
<dbReference type="Gene3D" id="2.60.120.10">
    <property type="entry name" value="Jelly Rolls"/>
    <property type="match status" value="1"/>
</dbReference>
<keyword evidence="2" id="KW-0238">DNA-binding</keyword>
<keyword evidence="3" id="KW-0804">Transcription</keyword>
<dbReference type="PROSITE" id="PS01124">
    <property type="entry name" value="HTH_ARAC_FAMILY_2"/>
    <property type="match status" value="1"/>
</dbReference>
<feature type="region of interest" description="Disordered" evidence="4">
    <location>
        <begin position="1"/>
        <end position="31"/>
    </location>
</feature>
<accession>A0ABW8KCK8</accession>
<dbReference type="PANTHER" id="PTHR46796">
    <property type="entry name" value="HTH-TYPE TRANSCRIPTIONAL ACTIVATOR RHAS-RELATED"/>
    <property type="match status" value="1"/>
</dbReference>
<evidence type="ECO:0000256" key="2">
    <source>
        <dbReference type="ARBA" id="ARBA00023125"/>
    </source>
</evidence>
<proteinExistence type="predicted"/>
<evidence type="ECO:0000256" key="3">
    <source>
        <dbReference type="ARBA" id="ARBA00023163"/>
    </source>
</evidence>
<evidence type="ECO:0000313" key="7">
    <source>
        <dbReference type="Proteomes" id="UP001620408"/>
    </source>
</evidence>
<dbReference type="SUPFAM" id="SSF46689">
    <property type="entry name" value="Homeodomain-like"/>
    <property type="match status" value="2"/>
</dbReference>
<dbReference type="InterPro" id="IPR014710">
    <property type="entry name" value="RmlC-like_jellyroll"/>
</dbReference>
<reference evidence="6 7" key="1">
    <citation type="submission" date="2020-10" db="EMBL/GenBank/DDBJ databases">
        <title>Phylogeny of dyella-like bacteria.</title>
        <authorList>
            <person name="Fu J."/>
        </authorList>
    </citation>
    <scope>NUCLEOTIDE SEQUENCE [LARGE SCALE GENOMIC DNA]</scope>
    <source>
        <strain evidence="6 7">BB4</strain>
    </source>
</reference>
<dbReference type="InterPro" id="IPR018060">
    <property type="entry name" value="HTH_AraC"/>
</dbReference>